<evidence type="ECO:0000313" key="9">
    <source>
        <dbReference type="EMBL" id="OMP00179.1"/>
    </source>
</evidence>
<keyword evidence="5 7" id="KW-0408">Iron</keyword>
<protein>
    <submittedName>
        <fullName evidence="9">Oxoglutarate/iron-dependent dioxygenase</fullName>
    </submittedName>
</protein>
<evidence type="ECO:0000256" key="1">
    <source>
        <dbReference type="ARBA" id="ARBA00008056"/>
    </source>
</evidence>
<dbReference type="PROSITE" id="PS51471">
    <property type="entry name" value="FE2OG_OXY"/>
    <property type="match status" value="1"/>
</dbReference>
<dbReference type="InterPro" id="IPR026992">
    <property type="entry name" value="DIOX_N"/>
</dbReference>
<dbReference type="EMBL" id="AWUE01014974">
    <property type="protein sequence ID" value="OMP00179.1"/>
    <property type="molecule type" value="Genomic_DNA"/>
</dbReference>
<dbReference type="AlphaFoldDB" id="A0A1R3JZB2"/>
<dbReference type="Gene3D" id="2.60.120.330">
    <property type="entry name" value="B-lactam Antibiotic, Isopenicillin N Synthase, Chain"/>
    <property type="match status" value="1"/>
</dbReference>
<name>A0A1R3JZB2_9ROSI</name>
<gene>
    <name evidence="9" type="ORF">COLO4_12843</name>
</gene>
<sequence>MGTETPLKVPVIDFSNPELKPGTAEWDSVKGQVRRALQDYNCFEASFDKIPAELRGSLFRALQELFDLPLEAKIRNVSEIPYHGYFGHPLVPLFESLGFEDANIIEKVEDQTRALWPQGNSSFSKTIQTFTKQLSELDQMVRRMILESFNLEKYMDEHMDSTNYVFRTMKYNAPKTNEPKVGLGSHKDKDIITILHQMSEVDGLAVQNKDGEWIDVNFSKNSFLVIIGESLHAWLNGRLNATYHRVMMTGDKERYAVGLFSVPKAGYMIKAPEELVDEAHPLLYKPYDYVELLNFTYTEAGQVADTSALKVFCGV</sequence>
<dbReference type="SUPFAM" id="SSF51197">
    <property type="entry name" value="Clavaminate synthase-like"/>
    <property type="match status" value="1"/>
</dbReference>
<proteinExistence type="inferred from homology"/>
<dbReference type="GO" id="GO:0046872">
    <property type="term" value="F:metal ion binding"/>
    <property type="evidence" value="ECO:0007669"/>
    <property type="project" value="UniProtKB-KW"/>
</dbReference>
<keyword evidence="10" id="KW-1185">Reference proteome</keyword>
<evidence type="ECO:0000259" key="8">
    <source>
        <dbReference type="PROSITE" id="PS51471"/>
    </source>
</evidence>
<dbReference type="OrthoDB" id="288590at2759"/>
<reference evidence="10" key="1">
    <citation type="submission" date="2013-09" db="EMBL/GenBank/DDBJ databases">
        <title>Corchorus olitorius genome sequencing.</title>
        <authorList>
            <person name="Alam M."/>
            <person name="Haque M.S."/>
            <person name="Islam M.S."/>
            <person name="Emdad E.M."/>
            <person name="Islam M.M."/>
            <person name="Ahmed B."/>
            <person name="Halim A."/>
            <person name="Hossen Q.M.M."/>
            <person name="Hossain M.Z."/>
            <person name="Ahmed R."/>
            <person name="Khan M.M."/>
            <person name="Islam R."/>
            <person name="Rashid M.M."/>
            <person name="Khan S.A."/>
            <person name="Rahman M.S."/>
            <person name="Alam M."/>
            <person name="Yahiya A.S."/>
            <person name="Khan M.S."/>
            <person name="Azam M.S."/>
            <person name="Haque T."/>
            <person name="Lashkar M.Z.H."/>
            <person name="Akhand A.I."/>
            <person name="Morshed G."/>
            <person name="Roy S."/>
            <person name="Uddin K.S."/>
            <person name="Rabeya T."/>
            <person name="Hossain A.S."/>
            <person name="Chowdhury A."/>
            <person name="Snigdha A.R."/>
            <person name="Mortoza M.S."/>
            <person name="Matin S.A."/>
            <person name="Hoque S.M.E."/>
            <person name="Islam M.K."/>
            <person name="Roy D.K."/>
            <person name="Haider R."/>
            <person name="Moosa M.M."/>
            <person name="Elias S.M."/>
            <person name="Hasan A.M."/>
            <person name="Jahan S."/>
            <person name="Shafiuddin M."/>
            <person name="Mahmood N."/>
            <person name="Shommy N.S."/>
        </authorList>
    </citation>
    <scope>NUCLEOTIDE SEQUENCE [LARGE SCALE GENOMIC DNA]</scope>
    <source>
        <strain evidence="10">cv. O-4</strain>
    </source>
</reference>
<feature type="domain" description="Fe2OG dioxygenase" evidence="8">
    <location>
        <begin position="161"/>
        <end position="263"/>
    </location>
</feature>
<dbReference type="GO" id="GO:0051213">
    <property type="term" value="F:dioxygenase activity"/>
    <property type="evidence" value="ECO:0007669"/>
    <property type="project" value="UniProtKB-KW"/>
</dbReference>
<dbReference type="FunFam" id="2.60.120.330:FF:000022">
    <property type="entry name" value="Probable 2-oxoglutarate-dependent dioxygenase AOP1.2"/>
    <property type="match status" value="1"/>
</dbReference>
<keyword evidence="2 7" id="KW-0479">Metal-binding</keyword>
<evidence type="ECO:0000256" key="5">
    <source>
        <dbReference type="ARBA" id="ARBA00023004"/>
    </source>
</evidence>
<evidence type="ECO:0000256" key="2">
    <source>
        <dbReference type="ARBA" id="ARBA00022723"/>
    </source>
</evidence>
<keyword evidence="3 9" id="KW-0223">Dioxygenase</keyword>
<dbReference type="InterPro" id="IPR005123">
    <property type="entry name" value="Oxoglu/Fe-dep_dioxygenase_dom"/>
</dbReference>
<dbReference type="Pfam" id="PF03171">
    <property type="entry name" value="2OG-FeII_Oxy"/>
    <property type="match status" value="1"/>
</dbReference>
<evidence type="ECO:0000256" key="4">
    <source>
        <dbReference type="ARBA" id="ARBA00023002"/>
    </source>
</evidence>
<comment type="similarity">
    <text evidence="1 7">Belongs to the iron/ascorbate-dependent oxidoreductase family.</text>
</comment>
<comment type="function">
    <text evidence="6">Probable 2-oxoglutarate-dependent dioxygenase that may be involved in glucosinolates biosynthesis. May play a role in the production of aliphatic glucosinolates.</text>
</comment>
<organism evidence="9 10">
    <name type="scientific">Corchorus olitorius</name>
    <dbReference type="NCBI Taxonomy" id="93759"/>
    <lineage>
        <taxon>Eukaryota</taxon>
        <taxon>Viridiplantae</taxon>
        <taxon>Streptophyta</taxon>
        <taxon>Embryophyta</taxon>
        <taxon>Tracheophyta</taxon>
        <taxon>Spermatophyta</taxon>
        <taxon>Magnoliopsida</taxon>
        <taxon>eudicotyledons</taxon>
        <taxon>Gunneridae</taxon>
        <taxon>Pentapetalae</taxon>
        <taxon>rosids</taxon>
        <taxon>malvids</taxon>
        <taxon>Malvales</taxon>
        <taxon>Malvaceae</taxon>
        <taxon>Grewioideae</taxon>
        <taxon>Apeibeae</taxon>
        <taxon>Corchorus</taxon>
    </lineage>
</organism>
<evidence type="ECO:0000256" key="3">
    <source>
        <dbReference type="ARBA" id="ARBA00022964"/>
    </source>
</evidence>
<evidence type="ECO:0000256" key="7">
    <source>
        <dbReference type="RuleBase" id="RU003682"/>
    </source>
</evidence>
<dbReference type="InterPro" id="IPR027443">
    <property type="entry name" value="IPNS-like_sf"/>
</dbReference>
<comment type="caution">
    <text evidence="9">The sequence shown here is derived from an EMBL/GenBank/DDBJ whole genome shotgun (WGS) entry which is preliminary data.</text>
</comment>
<evidence type="ECO:0000256" key="6">
    <source>
        <dbReference type="ARBA" id="ARBA00057022"/>
    </source>
</evidence>
<dbReference type="Proteomes" id="UP000187203">
    <property type="component" value="Unassembled WGS sequence"/>
</dbReference>
<dbReference type="STRING" id="93759.A0A1R3JZB2"/>
<dbReference type="Pfam" id="PF14226">
    <property type="entry name" value="DIOX_N"/>
    <property type="match status" value="1"/>
</dbReference>
<dbReference type="InterPro" id="IPR044861">
    <property type="entry name" value="IPNS-like_FE2OG_OXY"/>
</dbReference>
<accession>A0A1R3JZB2</accession>
<keyword evidence="4 7" id="KW-0560">Oxidoreductase</keyword>
<dbReference type="InterPro" id="IPR050231">
    <property type="entry name" value="Iron_ascorbate_oxido_reductase"/>
</dbReference>
<evidence type="ECO:0000313" key="10">
    <source>
        <dbReference type="Proteomes" id="UP000187203"/>
    </source>
</evidence>
<dbReference type="PANTHER" id="PTHR47990">
    <property type="entry name" value="2-OXOGLUTARATE (2OG) AND FE(II)-DEPENDENT OXYGENASE SUPERFAMILY PROTEIN-RELATED"/>
    <property type="match status" value="1"/>
</dbReference>